<keyword evidence="6" id="KW-0805">Transcription regulation</keyword>
<evidence type="ECO:0000256" key="6">
    <source>
        <dbReference type="ARBA" id="ARBA00023015"/>
    </source>
</evidence>
<feature type="compositionally biased region" description="Basic residues" evidence="12">
    <location>
        <begin position="566"/>
        <end position="583"/>
    </location>
</feature>
<feature type="non-terminal residue" evidence="15">
    <location>
        <position position="650"/>
    </location>
</feature>
<dbReference type="PANTHER" id="PTHR24384:SF189">
    <property type="entry name" value="C2H2-TYPE DOMAIN-CONTAINING PROTEIN-RELATED"/>
    <property type="match status" value="1"/>
</dbReference>
<keyword evidence="2" id="KW-0479">Metal-binding</keyword>
<evidence type="ECO:0000313" key="15">
    <source>
        <dbReference type="EMBL" id="CAH2057396.1"/>
    </source>
</evidence>
<sequence length="650" mass="76405">MYKYDQFQMKSYYEEVLAFKVNDDDGLPRYFCFECATLLNKFHKFKEKCYRGQKVLKELLWLGPISYEAIYKIDRENKYLQSDLAVLTVTDRVKFYVTVDSRDDAADEPKIDKHLSKGIISEETVDHHDYEKSFDSHTIDVPSSPIMIFKDIEKNCIRLKNDTIRERYKSTSGDESNLREKLLDSNNWKVFNLTEEEALKEFRLRAEDKKYLSASYKCRDCFRGFSKESMLRCHIQLKHSEGLGYFECRFCKMRFRWRSHLRRHMHQHYTKYQCLRCNRICPLENTAIRHDEYHSGVTKECSHCGKHFRHSSTYYTHLRTHRSGFVCVACGASFVSEAGLRQHRHAKHYGGEIESPDDDEEVNSYCSRCDIRFETRKAYEEHLFHSAMHSEVLEKERQAKEESEERTINAQRKVLGKKMQAKIIQGLRRRKSDDEPVASPQRKRRCRQKRRYCKPTTCHQCGKHFATQSACMKHHHTEHPRTSFFPPTERHICEVCGASLAPGSVATHQNMHTRTKVHPCEICGRQFYATVGLKRHLLTHTGEKPFACTLCDKRFTQSNSMKLHYRTFHLKQPYPKRSRSKKARGTEGEETTEEESDESQPKRETDDPIAKGRRGTQNPKLPLGGNVQKIQQEMPVSVVVDDNMHYLTLN</sequence>
<gene>
    <name evidence="15" type="ORF">IPOD504_LOCUS10211</name>
</gene>
<keyword evidence="9" id="KW-0539">Nucleus</keyword>
<dbReference type="PANTHER" id="PTHR24384">
    <property type="entry name" value="FINGER PUTATIVE TRANSCRIPTION FACTOR FAMILY-RELATED"/>
    <property type="match status" value="1"/>
</dbReference>
<organism evidence="15 16">
    <name type="scientific">Iphiclides podalirius</name>
    <name type="common">scarce swallowtail</name>
    <dbReference type="NCBI Taxonomy" id="110791"/>
    <lineage>
        <taxon>Eukaryota</taxon>
        <taxon>Metazoa</taxon>
        <taxon>Ecdysozoa</taxon>
        <taxon>Arthropoda</taxon>
        <taxon>Hexapoda</taxon>
        <taxon>Insecta</taxon>
        <taxon>Pterygota</taxon>
        <taxon>Neoptera</taxon>
        <taxon>Endopterygota</taxon>
        <taxon>Lepidoptera</taxon>
        <taxon>Glossata</taxon>
        <taxon>Ditrysia</taxon>
        <taxon>Papilionoidea</taxon>
        <taxon>Papilionidae</taxon>
        <taxon>Papilioninae</taxon>
        <taxon>Iphiclides</taxon>
    </lineage>
</organism>
<feature type="domain" description="C2H2-type" evidence="13">
    <location>
        <begin position="456"/>
        <end position="479"/>
    </location>
</feature>
<dbReference type="InterPro" id="IPR036236">
    <property type="entry name" value="Znf_C2H2_sf"/>
</dbReference>
<keyword evidence="8" id="KW-0804">Transcription</keyword>
<dbReference type="EMBL" id="OW152836">
    <property type="protein sequence ID" value="CAH2057396.1"/>
    <property type="molecule type" value="Genomic_DNA"/>
</dbReference>
<evidence type="ECO:0000256" key="11">
    <source>
        <dbReference type="PROSITE-ProRule" id="PRU01263"/>
    </source>
</evidence>
<keyword evidence="7" id="KW-0238">DNA-binding</keyword>
<evidence type="ECO:0000256" key="12">
    <source>
        <dbReference type="SAM" id="MobiDB-lite"/>
    </source>
</evidence>
<dbReference type="PROSITE" id="PS00028">
    <property type="entry name" value="ZINC_FINGER_C2H2_1"/>
    <property type="match status" value="7"/>
</dbReference>
<evidence type="ECO:0000313" key="16">
    <source>
        <dbReference type="Proteomes" id="UP000837857"/>
    </source>
</evidence>
<accession>A0ABN8IHI9</accession>
<dbReference type="PROSITE" id="PS51915">
    <property type="entry name" value="ZAD"/>
    <property type="match status" value="1"/>
</dbReference>
<feature type="compositionally biased region" description="Acidic residues" evidence="12">
    <location>
        <begin position="588"/>
        <end position="598"/>
    </location>
</feature>
<dbReference type="Gene3D" id="3.30.160.60">
    <property type="entry name" value="Classic Zinc Finger"/>
    <property type="match status" value="5"/>
</dbReference>
<evidence type="ECO:0000256" key="5">
    <source>
        <dbReference type="ARBA" id="ARBA00022833"/>
    </source>
</evidence>
<dbReference type="SMART" id="SM00355">
    <property type="entry name" value="ZnF_C2H2"/>
    <property type="match status" value="10"/>
</dbReference>
<feature type="domain" description="C2H2-type" evidence="13">
    <location>
        <begin position="246"/>
        <end position="273"/>
    </location>
</feature>
<feature type="compositionally biased region" description="Basic and acidic residues" evidence="12">
    <location>
        <begin position="599"/>
        <end position="610"/>
    </location>
</feature>
<evidence type="ECO:0000256" key="4">
    <source>
        <dbReference type="ARBA" id="ARBA00022771"/>
    </source>
</evidence>
<reference evidence="15" key="1">
    <citation type="submission" date="2022-03" db="EMBL/GenBank/DDBJ databases">
        <authorList>
            <person name="Martin H S."/>
        </authorList>
    </citation>
    <scope>NUCLEOTIDE SEQUENCE</scope>
</reference>
<evidence type="ECO:0000256" key="2">
    <source>
        <dbReference type="ARBA" id="ARBA00022723"/>
    </source>
</evidence>
<dbReference type="InterPro" id="IPR013087">
    <property type="entry name" value="Znf_C2H2_type"/>
</dbReference>
<keyword evidence="5" id="KW-0862">Zinc</keyword>
<evidence type="ECO:0000256" key="8">
    <source>
        <dbReference type="ARBA" id="ARBA00023163"/>
    </source>
</evidence>
<evidence type="ECO:0000256" key="7">
    <source>
        <dbReference type="ARBA" id="ARBA00023125"/>
    </source>
</evidence>
<keyword evidence="3" id="KW-0677">Repeat</keyword>
<evidence type="ECO:0000259" key="14">
    <source>
        <dbReference type="PROSITE" id="PS51915"/>
    </source>
</evidence>
<feature type="domain" description="C2H2-type" evidence="13">
    <location>
        <begin position="546"/>
        <end position="574"/>
    </location>
</feature>
<feature type="region of interest" description="Disordered" evidence="12">
    <location>
        <begin position="566"/>
        <end position="629"/>
    </location>
</feature>
<dbReference type="Pfam" id="PF00096">
    <property type="entry name" value="zf-C2H2"/>
    <property type="match status" value="2"/>
</dbReference>
<dbReference type="PROSITE" id="PS50157">
    <property type="entry name" value="ZINC_FINGER_C2H2_2"/>
    <property type="match status" value="7"/>
</dbReference>
<keyword evidence="16" id="KW-1185">Reference proteome</keyword>
<comment type="subcellular location">
    <subcellularLocation>
        <location evidence="1">Nucleus</location>
    </subcellularLocation>
</comment>
<dbReference type="Pfam" id="PF07776">
    <property type="entry name" value="zf-AD"/>
    <property type="match status" value="1"/>
</dbReference>
<feature type="domain" description="C2H2-type" evidence="13">
    <location>
        <begin position="325"/>
        <end position="353"/>
    </location>
</feature>
<dbReference type="Proteomes" id="UP000837857">
    <property type="component" value="Chromosome 24"/>
</dbReference>
<feature type="domain" description="ZAD" evidence="14">
    <location>
        <begin position="1"/>
        <end position="59"/>
    </location>
</feature>
<dbReference type="InterPro" id="IPR012934">
    <property type="entry name" value="Znf_AD"/>
</dbReference>
<dbReference type="SUPFAM" id="SSF57716">
    <property type="entry name" value="Glucocorticoid receptor-like (DNA-binding domain)"/>
    <property type="match status" value="1"/>
</dbReference>
<feature type="domain" description="C2H2-type" evidence="13">
    <location>
        <begin position="518"/>
        <end position="545"/>
    </location>
</feature>
<feature type="domain" description="C2H2-type" evidence="13">
    <location>
        <begin position="299"/>
        <end position="321"/>
    </location>
</feature>
<dbReference type="Gene3D" id="3.40.1800.20">
    <property type="match status" value="1"/>
</dbReference>
<proteinExistence type="predicted"/>
<feature type="domain" description="C2H2-type" evidence="13">
    <location>
        <begin position="216"/>
        <end position="240"/>
    </location>
</feature>
<dbReference type="InterPro" id="IPR050752">
    <property type="entry name" value="C2H2-ZF_domain"/>
</dbReference>
<protein>
    <submittedName>
        <fullName evidence="15">Uncharacterized protein</fullName>
    </submittedName>
</protein>
<evidence type="ECO:0000256" key="10">
    <source>
        <dbReference type="PROSITE-ProRule" id="PRU00042"/>
    </source>
</evidence>
<evidence type="ECO:0000256" key="1">
    <source>
        <dbReference type="ARBA" id="ARBA00004123"/>
    </source>
</evidence>
<evidence type="ECO:0000256" key="9">
    <source>
        <dbReference type="ARBA" id="ARBA00023242"/>
    </source>
</evidence>
<dbReference type="SUPFAM" id="SSF57667">
    <property type="entry name" value="beta-beta-alpha zinc fingers"/>
    <property type="match status" value="3"/>
</dbReference>
<evidence type="ECO:0000259" key="13">
    <source>
        <dbReference type="PROSITE" id="PS50157"/>
    </source>
</evidence>
<evidence type="ECO:0000256" key="3">
    <source>
        <dbReference type="ARBA" id="ARBA00022737"/>
    </source>
</evidence>
<name>A0ABN8IHI9_9NEOP</name>
<comment type="caution">
    <text evidence="11">Lacks conserved residue(s) required for the propagation of feature annotation.</text>
</comment>
<keyword evidence="4 10" id="KW-0863">Zinc-finger</keyword>